<keyword evidence="2" id="KW-1185">Reference proteome</keyword>
<dbReference type="Proteomes" id="UP000189933">
    <property type="component" value="Unassembled WGS sequence"/>
</dbReference>
<dbReference type="RefSeq" id="WP_200803508.1">
    <property type="nucleotide sequence ID" value="NZ_FUXM01000046.1"/>
</dbReference>
<dbReference type="AlphaFoldDB" id="A0A1T4S872"/>
<evidence type="ECO:0000313" key="1">
    <source>
        <dbReference type="EMBL" id="SKA24520.1"/>
    </source>
</evidence>
<organism evidence="1 2">
    <name type="scientific">Carboxydocella sporoproducens DSM 16521</name>
    <dbReference type="NCBI Taxonomy" id="1121270"/>
    <lineage>
        <taxon>Bacteria</taxon>
        <taxon>Bacillati</taxon>
        <taxon>Bacillota</taxon>
        <taxon>Clostridia</taxon>
        <taxon>Eubacteriales</taxon>
        <taxon>Clostridiales Family XVI. Incertae Sedis</taxon>
        <taxon>Carboxydocella</taxon>
    </lineage>
</organism>
<gene>
    <name evidence="1" type="ORF">SAMN02745885_02512</name>
</gene>
<evidence type="ECO:0000313" key="2">
    <source>
        <dbReference type="Proteomes" id="UP000189933"/>
    </source>
</evidence>
<sequence>MLGGVRGWGLITPSYSLDQDFNKAYKAVRNFFSSTNIDLPLNCIIRMINPHHQAATAINQSQHIPMGIDQIEVGRKLAKAEKRGITSEVIEKLRLVVKGRNNRVASLEKKLAEFDAHRQSGTIPKVIFGGRKLWERICKGPFPLRRWWKRCAEGLSRKGYPSSLYLPGTRPP</sequence>
<proteinExistence type="predicted"/>
<name>A0A1T4S872_9FIRM</name>
<protein>
    <submittedName>
        <fullName evidence="1">Uncharacterized protein</fullName>
    </submittedName>
</protein>
<accession>A0A1T4S872</accession>
<reference evidence="2" key="1">
    <citation type="submission" date="2017-02" db="EMBL/GenBank/DDBJ databases">
        <authorList>
            <person name="Varghese N."/>
            <person name="Submissions S."/>
        </authorList>
    </citation>
    <scope>NUCLEOTIDE SEQUENCE [LARGE SCALE GENOMIC DNA]</scope>
    <source>
        <strain evidence="2">DSM 16521</strain>
    </source>
</reference>
<dbReference type="EMBL" id="FUXM01000046">
    <property type="protein sequence ID" value="SKA24520.1"/>
    <property type="molecule type" value="Genomic_DNA"/>
</dbReference>